<gene>
    <name evidence="2" type="ORF">K9D25_01120</name>
</gene>
<dbReference type="KEGG" id="apol:K9D25_01120"/>
<name>A0A9E7D6Z2_9HYPH</name>
<dbReference type="AlphaFoldDB" id="A0A9E7D6Z2"/>
<dbReference type="EMBL" id="CP083239">
    <property type="protein sequence ID" value="UOK71361.1"/>
    <property type="molecule type" value="Genomic_DNA"/>
</dbReference>
<feature type="chain" id="PRO_5038343659" description="Conjugal transfer protein TraN" evidence="1">
    <location>
        <begin position="30"/>
        <end position="193"/>
    </location>
</feature>
<dbReference type="PROSITE" id="PS51257">
    <property type="entry name" value="PROKAR_LIPOPROTEIN"/>
    <property type="match status" value="1"/>
</dbReference>
<keyword evidence="1" id="KW-0732">Signal</keyword>
<proteinExistence type="predicted"/>
<evidence type="ECO:0000256" key="1">
    <source>
        <dbReference type="SAM" id="SignalP"/>
    </source>
</evidence>
<feature type="signal peptide" evidence="1">
    <location>
        <begin position="1"/>
        <end position="29"/>
    </location>
</feature>
<organism evidence="2 3">
    <name type="scientific">Ancylobacter polymorphus</name>
    <dbReference type="NCBI Taxonomy" id="223390"/>
    <lineage>
        <taxon>Bacteria</taxon>
        <taxon>Pseudomonadati</taxon>
        <taxon>Pseudomonadota</taxon>
        <taxon>Alphaproteobacteria</taxon>
        <taxon>Hyphomicrobiales</taxon>
        <taxon>Xanthobacteraceae</taxon>
        <taxon>Ancylobacter</taxon>
    </lineage>
</organism>
<accession>A0A9E7D6Z2</accession>
<reference evidence="2" key="1">
    <citation type="submission" date="2021-09" db="EMBL/GenBank/DDBJ databases">
        <title>Network and meta-omics reveal the key degrader and cooperation patterns in an efficient 1,4-dioxane-degrading microbial community.</title>
        <authorList>
            <person name="Dai C."/>
        </authorList>
    </citation>
    <scope>NUCLEOTIDE SEQUENCE</scope>
    <source>
        <strain evidence="2">ZM13</strain>
    </source>
</reference>
<dbReference type="RefSeq" id="WP_244378424.1">
    <property type="nucleotide sequence ID" value="NZ_CP083239.1"/>
</dbReference>
<dbReference type="Proteomes" id="UP000831684">
    <property type="component" value="Chromosome"/>
</dbReference>
<evidence type="ECO:0008006" key="4">
    <source>
        <dbReference type="Google" id="ProtNLM"/>
    </source>
</evidence>
<sequence>MSMRPAMLGLALNVLAACAVLGFAAPAGATNYLCNQAFALCTSAPCIPQPGNPDVSICVCEMQEGPNLATVPCDTVRPSTDANGVRTVYSQFALTQFQQGKQGLRCPSGTPWSQCLNKICTVDPANPDKAICACDIVRTGEWQTAGGDCQAATCGTAYWSGALLADSRNNADFMMQQLKMPASPAEACPVPTP</sequence>
<protein>
    <recommendedName>
        <fullName evidence="4">Conjugal transfer protein TraN</fullName>
    </recommendedName>
</protein>
<evidence type="ECO:0000313" key="3">
    <source>
        <dbReference type="Proteomes" id="UP000831684"/>
    </source>
</evidence>
<evidence type="ECO:0000313" key="2">
    <source>
        <dbReference type="EMBL" id="UOK71361.1"/>
    </source>
</evidence>